<feature type="transmembrane region" description="Helical" evidence="1">
    <location>
        <begin position="42"/>
        <end position="63"/>
    </location>
</feature>
<organism evidence="2 3">
    <name type="scientific">Citrus sinensis</name>
    <name type="common">Sweet orange</name>
    <name type="synonym">Citrus aurantium var. sinensis</name>
    <dbReference type="NCBI Taxonomy" id="2711"/>
    <lineage>
        <taxon>Eukaryota</taxon>
        <taxon>Viridiplantae</taxon>
        <taxon>Streptophyta</taxon>
        <taxon>Embryophyta</taxon>
        <taxon>Tracheophyta</taxon>
        <taxon>Spermatophyta</taxon>
        <taxon>Magnoliopsida</taxon>
        <taxon>eudicotyledons</taxon>
        <taxon>Gunneridae</taxon>
        <taxon>Pentapetalae</taxon>
        <taxon>rosids</taxon>
        <taxon>malvids</taxon>
        <taxon>Sapindales</taxon>
        <taxon>Rutaceae</taxon>
        <taxon>Aurantioideae</taxon>
        <taxon>Citrus</taxon>
    </lineage>
</organism>
<proteinExistence type="predicted"/>
<evidence type="ECO:0000256" key="1">
    <source>
        <dbReference type="SAM" id="Phobius"/>
    </source>
</evidence>
<protein>
    <submittedName>
        <fullName evidence="2">Uncharacterized protein</fullName>
    </submittedName>
</protein>
<keyword evidence="1" id="KW-1133">Transmembrane helix</keyword>
<accession>A0A067E5A2</accession>
<gene>
    <name evidence="2" type="ORF">CISIN_1g035251mg</name>
</gene>
<dbReference type="EMBL" id="KK785123">
    <property type="protein sequence ID" value="KDO49055.1"/>
    <property type="molecule type" value="Genomic_DNA"/>
</dbReference>
<reference evidence="2 3" key="1">
    <citation type="submission" date="2014-04" db="EMBL/GenBank/DDBJ databases">
        <authorList>
            <consortium name="International Citrus Genome Consortium"/>
            <person name="Gmitter F."/>
            <person name="Chen C."/>
            <person name="Farmerie W."/>
            <person name="Harkins T."/>
            <person name="Desany B."/>
            <person name="Mohiuddin M."/>
            <person name="Kodira C."/>
            <person name="Borodovsky M."/>
            <person name="Lomsadze A."/>
            <person name="Burns P."/>
            <person name="Jenkins J."/>
            <person name="Prochnik S."/>
            <person name="Shu S."/>
            <person name="Chapman J."/>
            <person name="Pitluck S."/>
            <person name="Schmutz J."/>
            <person name="Rokhsar D."/>
        </authorList>
    </citation>
    <scope>NUCLEOTIDE SEQUENCE</scope>
</reference>
<keyword evidence="1" id="KW-0812">Transmembrane</keyword>
<dbReference type="Proteomes" id="UP000027120">
    <property type="component" value="Unassembled WGS sequence"/>
</dbReference>
<name>A0A067E5A2_CITSI</name>
<keyword evidence="1" id="KW-0472">Membrane</keyword>
<dbReference type="AlphaFoldDB" id="A0A067E5A2"/>
<keyword evidence="3" id="KW-1185">Reference proteome</keyword>
<evidence type="ECO:0000313" key="3">
    <source>
        <dbReference type="Proteomes" id="UP000027120"/>
    </source>
</evidence>
<evidence type="ECO:0000313" key="2">
    <source>
        <dbReference type="EMBL" id="KDO49055.1"/>
    </source>
</evidence>
<sequence>MLIQQMVAAFGISKSYQNFYLKHLEFQKWVSKARYLKLCPNYCIIYLPLSFYFHFFFILILLFNNQEFT</sequence>